<keyword evidence="2" id="KW-1185">Reference proteome</keyword>
<dbReference type="Proteomes" id="UP000245702">
    <property type="component" value="Unassembled WGS sequence"/>
</dbReference>
<evidence type="ECO:0000313" key="2">
    <source>
        <dbReference type="Proteomes" id="UP000245702"/>
    </source>
</evidence>
<name>A0ABP2C6A7_9FIRM</name>
<accession>A0ABP2C6A7</accession>
<dbReference type="RefSeq" id="WP_075757185.1">
    <property type="nucleotide sequence ID" value="NZ_CP146991.1"/>
</dbReference>
<comment type="caution">
    <text evidence="1">The sequence shown here is derived from an EMBL/GenBank/DDBJ whole genome shotgun (WGS) entry which is preliminary data.</text>
</comment>
<evidence type="ECO:0008006" key="3">
    <source>
        <dbReference type="Google" id="ProtNLM"/>
    </source>
</evidence>
<dbReference type="EMBL" id="FCOW01000013">
    <property type="protein sequence ID" value="CVK19925.1"/>
    <property type="molecule type" value="Genomic_DNA"/>
</dbReference>
<gene>
    <name evidence="1" type="ORF">SSPH_02592</name>
</gene>
<protein>
    <recommendedName>
        <fullName evidence="3">Glycosyl transferases group 1</fullName>
    </recommendedName>
</protein>
<proteinExistence type="predicted"/>
<dbReference type="Pfam" id="PF13692">
    <property type="entry name" value="Glyco_trans_1_4"/>
    <property type="match status" value="1"/>
</dbReference>
<dbReference type="SUPFAM" id="SSF53756">
    <property type="entry name" value="UDP-Glycosyltransferase/glycogen phosphorylase"/>
    <property type="match status" value="1"/>
</dbReference>
<organism evidence="1 2">
    <name type="scientific">Sporomusa sphaeroides DSM 2875</name>
    <dbReference type="NCBI Taxonomy" id="1337886"/>
    <lineage>
        <taxon>Bacteria</taxon>
        <taxon>Bacillati</taxon>
        <taxon>Bacillota</taxon>
        <taxon>Negativicutes</taxon>
        <taxon>Selenomonadales</taxon>
        <taxon>Sporomusaceae</taxon>
        <taxon>Sporomusa</taxon>
    </lineage>
</organism>
<dbReference type="Gene3D" id="3.40.50.2000">
    <property type="entry name" value="Glycogen Phosphorylase B"/>
    <property type="match status" value="1"/>
</dbReference>
<sequence length="389" mass="45422">MYGFKMVIIAHDFPYPPNNGGRVDMWTRIKALHSRGVKIFLITWLDREPSQQEYQEIGKYVERIIVYRRCHNIANIILSKYPSYIVDRRISGLDMENLKSELLLFSPQVLLLDGIAGSICALEIMNLFSEKIIFVYRSHNVEYLYAKALYMSEKNLAYKAVRYINIDRVKKIEKFIRNQSHIIFEISQDDYERLDMPNNVFLQNPIIDDKFTESKSYEFDILFIGGLCWPNNIYGLKWFVINCIPYLEKEYKIVFAGSNPSKEFIKFCETYKIEVLPNPKDIKEVLSKGKVLINPIFHGSGVNIKILEMLSTGKSIVSTNKGVRGISKDILSFIKYTDNAEQFSGYIEEALKKPVYDLLQVQKFRKIYSSDNIDNMLEMISLYARDEKE</sequence>
<reference evidence="1 2" key="1">
    <citation type="submission" date="2016-01" db="EMBL/GenBank/DDBJ databases">
        <authorList>
            <person name="Brown R."/>
        </authorList>
    </citation>
    <scope>NUCLEOTIDE SEQUENCE [LARGE SCALE GENOMIC DNA]</scope>
    <source>
        <strain evidence="1">Sporomusa sphaeroides DSM 2875</strain>
    </source>
</reference>
<evidence type="ECO:0000313" key="1">
    <source>
        <dbReference type="EMBL" id="CVK19925.1"/>
    </source>
</evidence>